<dbReference type="GO" id="GO:0004656">
    <property type="term" value="F:procollagen-proline 4-dioxygenase activity"/>
    <property type="evidence" value="ECO:0007669"/>
    <property type="project" value="TreeGrafter"/>
</dbReference>
<dbReference type="AlphaFoldDB" id="F9ZYQ7"/>
<evidence type="ECO:0000313" key="9">
    <source>
        <dbReference type="Proteomes" id="UP000008888"/>
    </source>
</evidence>
<keyword evidence="4" id="KW-0223">Dioxygenase</keyword>
<keyword evidence="2" id="KW-0479">Metal-binding</keyword>
<evidence type="ECO:0000256" key="4">
    <source>
        <dbReference type="ARBA" id="ARBA00022964"/>
    </source>
</evidence>
<dbReference type="PROSITE" id="PS51471">
    <property type="entry name" value="FE2OG_OXY"/>
    <property type="match status" value="1"/>
</dbReference>
<dbReference type="EMBL" id="CP002738">
    <property type="protein sequence ID" value="AEF98603.1"/>
    <property type="molecule type" value="Genomic_DNA"/>
</dbReference>
<evidence type="ECO:0000256" key="2">
    <source>
        <dbReference type="ARBA" id="ARBA00022723"/>
    </source>
</evidence>
<dbReference type="InterPro" id="IPR044862">
    <property type="entry name" value="Pro_4_hyd_alph_FE2OG_OXY"/>
</dbReference>
<dbReference type="eggNOG" id="COG3128">
    <property type="taxonomic scope" value="Bacteria"/>
</dbReference>
<gene>
    <name evidence="8" type="ordered locus">Metme_0154</name>
</gene>
<feature type="domain" description="Fe2OG dioxygenase" evidence="7">
    <location>
        <begin position="95"/>
        <end position="186"/>
    </location>
</feature>
<dbReference type="InterPro" id="IPR005123">
    <property type="entry name" value="Oxoglu/Fe-dep_dioxygenase_dom"/>
</dbReference>
<reference key="2">
    <citation type="submission" date="2011-05" db="EMBL/GenBank/DDBJ databases">
        <title>Complete genome sequence of the aerobic marine methanotroph Methylomonas methanica MC09.</title>
        <authorList>
            <person name="Boden R."/>
            <person name="Cunliffe M."/>
            <person name="Scanlan J."/>
            <person name="Moussard H."/>
            <person name="Kits K.D."/>
            <person name="Klotz M."/>
            <person name="Jetten M."/>
            <person name="Vuilleumier S."/>
            <person name="Han J."/>
            <person name="Peters L."/>
            <person name="Mikhailova N."/>
            <person name="Teshima H."/>
            <person name="Tapia R."/>
            <person name="Kyrpides N."/>
            <person name="Ivanova N."/>
            <person name="Pagani I."/>
            <person name="Cheng J.-F."/>
            <person name="Goodwin L."/>
            <person name="Han C."/>
            <person name="Hauser L."/>
            <person name="Land M."/>
            <person name="Lapidus A."/>
            <person name="Lucas S."/>
            <person name="Pitluck S."/>
            <person name="Woyke T."/>
            <person name="Stein L.Y."/>
            <person name="Murrell C."/>
        </authorList>
    </citation>
    <scope>NUCLEOTIDE SEQUENCE</scope>
    <source>
        <strain>MC09</strain>
    </source>
</reference>
<keyword evidence="3" id="KW-0847">Vitamin C</keyword>
<evidence type="ECO:0000256" key="3">
    <source>
        <dbReference type="ARBA" id="ARBA00022896"/>
    </source>
</evidence>
<dbReference type="KEGG" id="mmt:Metme_0154"/>
<dbReference type="Gene3D" id="2.60.120.620">
    <property type="entry name" value="q2cbj1_9rhob like domain"/>
    <property type="match status" value="1"/>
</dbReference>
<accession>F9ZYQ7</accession>
<dbReference type="OrthoDB" id="269774at2"/>
<evidence type="ECO:0000256" key="5">
    <source>
        <dbReference type="ARBA" id="ARBA00023002"/>
    </source>
</evidence>
<dbReference type="HOGENOM" id="CLU_041456_2_0_6"/>
<dbReference type="GO" id="GO:0031418">
    <property type="term" value="F:L-ascorbic acid binding"/>
    <property type="evidence" value="ECO:0007669"/>
    <property type="project" value="UniProtKB-KW"/>
</dbReference>
<evidence type="ECO:0000256" key="6">
    <source>
        <dbReference type="ARBA" id="ARBA00023004"/>
    </source>
</evidence>
<dbReference type="SMART" id="SM00702">
    <property type="entry name" value="P4Hc"/>
    <property type="match status" value="1"/>
</dbReference>
<dbReference type="PANTHER" id="PTHR10869:SF241">
    <property type="entry name" value="FE2OG DIOXYGENASE DOMAIN-CONTAINING PROTEIN"/>
    <property type="match status" value="1"/>
</dbReference>
<dbReference type="InterPro" id="IPR006620">
    <property type="entry name" value="Pro_4_hyd_alph"/>
</dbReference>
<comment type="cofactor">
    <cofactor evidence="1">
        <name>L-ascorbate</name>
        <dbReference type="ChEBI" id="CHEBI:38290"/>
    </cofactor>
</comment>
<keyword evidence="9" id="KW-1185">Reference proteome</keyword>
<reference evidence="8 9" key="1">
    <citation type="journal article" date="2011" name="J. Bacteriol.">
        <title>Complete Genome Sequence of the Aerobic Marine Methanotroph Methylomonas methanica MC09.</title>
        <authorList>
            <person name="Boden R."/>
            <person name="Cunliffe M."/>
            <person name="Scanlan J."/>
            <person name="Moussard H."/>
            <person name="Kits K.D."/>
            <person name="Klotz M.G."/>
            <person name="Jetten M.S."/>
            <person name="Vuilleumier S."/>
            <person name="Han J."/>
            <person name="Peters L."/>
            <person name="Mikhailova N."/>
            <person name="Teshima H."/>
            <person name="Tapia R."/>
            <person name="Kyrpides N."/>
            <person name="Ivanova N."/>
            <person name="Pagani I."/>
            <person name="Cheng J.F."/>
            <person name="Goodwin L."/>
            <person name="Han C."/>
            <person name="Hauser L."/>
            <person name="Land M.L."/>
            <person name="Lapidus A."/>
            <person name="Lucas S."/>
            <person name="Pitluck S."/>
            <person name="Woyke T."/>
            <person name="Stein L."/>
            <person name="Murrell J.C."/>
        </authorList>
    </citation>
    <scope>NUCLEOTIDE SEQUENCE [LARGE SCALE GENOMIC DNA]</scope>
    <source>
        <strain evidence="8 9">MC09</strain>
    </source>
</reference>
<name>F9ZYQ7_METMM</name>
<organism evidence="8 9">
    <name type="scientific">Methylomonas methanica (strain DSM 25384 / MC09)</name>
    <dbReference type="NCBI Taxonomy" id="857087"/>
    <lineage>
        <taxon>Bacteria</taxon>
        <taxon>Pseudomonadati</taxon>
        <taxon>Pseudomonadota</taxon>
        <taxon>Gammaproteobacteria</taxon>
        <taxon>Methylococcales</taxon>
        <taxon>Methylococcaceae</taxon>
        <taxon>Methylomonas</taxon>
    </lineage>
</organism>
<protein>
    <submittedName>
        <fullName evidence="8">Prolyl 4-hydroxylase alpha subunit</fullName>
    </submittedName>
</protein>
<dbReference type="InterPro" id="IPR045054">
    <property type="entry name" value="P4HA-like"/>
</dbReference>
<dbReference type="Proteomes" id="UP000008888">
    <property type="component" value="Chromosome"/>
</dbReference>
<reference evidence="9" key="3">
    <citation type="submission" date="2011-05" db="EMBL/GenBank/DDBJ databases">
        <title>Complete sequence of Methylomonas methanica MC09.</title>
        <authorList>
            <consortium name="US DOE Joint Genome Institute"/>
            <person name="Lucas S."/>
            <person name="Han J."/>
            <person name="Lapidus A."/>
            <person name="Cheng J.-F."/>
            <person name="Goodwin L."/>
            <person name="Pitluck S."/>
            <person name="Peters L."/>
            <person name="Mikhailova N."/>
            <person name="Teshima H."/>
            <person name="Han C."/>
            <person name="Tapia R."/>
            <person name="Land M."/>
            <person name="Hauser L."/>
            <person name="Kyrpides N."/>
            <person name="Ivanova N."/>
            <person name="Pagani I."/>
            <person name="Stein L."/>
            <person name="Woyke T."/>
        </authorList>
    </citation>
    <scope>NUCLEOTIDE SEQUENCE [LARGE SCALE GENOMIC DNA]</scope>
    <source>
        <strain evidence="9">MC09</strain>
    </source>
</reference>
<keyword evidence="5" id="KW-0560">Oxidoreductase</keyword>
<evidence type="ECO:0000256" key="1">
    <source>
        <dbReference type="ARBA" id="ARBA00001961"/>
    </source>
</evidence>
<proteinExistence type="predicted"/>
<dbReference type="Pfam" id="PF13640">
    <property type="entry name" value="2OG-FeII_Oxy_3"/>
    <property type="match status" value="1"/>
</dbReference>
<evidence type="ECO:0000313" key="8">
    <source>
        <dbReference type="EMBL" id="AEF98603.1"/>
    </source>
</evidence>
<dbReference type="PANTHER" id="PTHR10869">
    <property type="entry name" value="PROLYL 4-HYDROXYLASE ALPHA SUBUNIT"/>
    <property type="match status" value="1"/>
</dbReference>
<keyword evidence="6" id="KW-0408">Iron</keyword>
<dbReference type="GO" id="GO:0005506">
    <property type="term" value="F:iron ion binding"/>
    <property type="evidence" value="ECO:0007669"/>
    <property type="project" value="InterPro"/>
</dbReference>
<evidence type="ECO:0000259" key="7">
    <source>
        <dbReference type="PROSITE" id="PS51471"/>
    </source>
</evidence>
<sequence length="189" mass="22163">MIKDAVLSKKYVDKELGIFCVNNFLSDEECDELISLSENKKYEEASIITHMGLEIAKDVRNNDRVIYDDLELAKKLYERIVEYIPKEIDSWSRNGLNERFRFYKYSPGQYFKWHVDGAFKRDYFEVSKLTVLLYLNSDCEGGETEFETCKVKPEKGMLVVFPHKLRHQSTPIVSGLKYAIRSDVMYAKL</sequence>